<dbReference type="GO" id="GO:0005516">
    <property type="term" value="F:calmodulin binding"/>
    <property type="evidence" value="ECO:0007669"/>
    <property type="project" value="UniProtKB-KW"/>
</dbReference>
<gene>
    <name evidence="4" type="ORF">GIB67_025488</name>
</gene>
<sequence length="296" mass="34022">MGSGDWFKTIISTKKVKEDRPKQTKEPSSSEKSNGFKWRYRSHKVSGNGASSRKHAVYDLPNEDVAATRIQTVFRGYMARKSLQRLKGIVRFKALTQRHDVKKQTATTLSYIHSWSKIQTQIRTRRQCMVTEGRIRQKKLENQLKLEAKLHEIEVEWCGGAETMEEILGRIQQREEASVKRERAMAYAFSHQWKANSNQGRVAYEVGKENWGWGWSWMERWIAARPWESRLPARSISPKKVQTRPTTKTPTKHPGTKLSPSKPNLPNGNGTTKVKVVSLSPSTILETKTMQEKTVS</sequence>
<evidence type="ECO:0000256" key="2">
    <source>
        <dbReference type="ARBA" id="ARBA00024341"/>
    </source>
</evidence>
<dbReference type="SMART" id="SM00015">
    <property type="entry name" value="IQ"/>
    <property type="match status" value="1"/>
</dbReference>
<keyword evidence="1" id="KW-0112">Calmodulin-binding</keyword>
<feature type="compositionally biased region" description="Polar residues" evidence="3">
    <location>
        <begin position="258"/>
        <end position="272"/>
    </location>
</feature>
<dbReference type="PANTHER" id="PTHR32295">
    <property type="entry name" value="IQ-DOMAIN 5-RELATED"/>
    <property type="match status" value="1"/>
</dbReference>
<evidence type="ECO:0000256" key="3">
    <source>
        <dbReference type="SAM" id="MobiDB-lite"/>
    </source>
</evidence>
<feature type="compositionally biased region" description="Basic and acidic residues" evidence="3">
    <location>
        <begin position="15"/>
        <end position="29"/>
    </location>
</feature>
<protein>
    <recommendedName>
        <fullName evidence="6">Protein IQ-DOMAIN 1</fullName>
    </recommendedName>
</protein>
<feature type="compositionally biased region" description="Low complexity" evidence="3">
    <location>
        <begin position="238"/>
        <end position="249"/>
    </location>
</feature>
<evidence type="ECO:0000313" key="5">
    <source>
        <dbReference type="Proteomes" id="UP000541444"/>
    </source>
</evidence>
<evidence type="ECO:0000313" key="4">
    <source>
        <dbReference type="EMBL" id="KAF6177151.1"/>
    </source>
</evidence>
<feature type="region of interest" description="Disordered" evidence="3">
    <location>
        <begin position="233"/>
        <end position="275"/>
    </location>
</feature>
<comment type="caution">
    <text evidence="4">The sequence shown here is derived from an EMBL/GenBank/DDBJ whole genome shotgun (WGS) entry which is preliminary data.</text>
</comment>
<evidence type="ECO:0008006" key="6">
    <source>
        <dbReference type="Google" id="ProtNLM"/>
    </source>
</evidence>
<comment type="similarity">
    <text evidence="2">Belongs to the IQD family.</text>
</comment>
<dbReference type="PANTHER" id="PTHR32295:SF260">
    <property type="entry name" value="CALMODULIN-BINDING PROTEIN"/>
    <property type="match status" value="1"/>
</dbReference>
<dbReference type="PROSITE" id="PS50096">
    <property type="entry name" value="IQ"/>
    <property type="match status" value="1"/>
</dbReference>
<dbReference type="CDD" id="cd23767">
    <property type="entry name" value="IQCD"/>
    <property type="match status" value="1"/>
</dbReference>
<proteinExistence type="inferred from homology"/>
<dbReference type="EMBL" id="JACGCM010000002">
    <property type="protein sequence ID" value="KAF6177151.1"/>
    <property type="molecule type" value="Genomic_DNA"/>
</dbReference>
<dbReference type="OrthoDB" id="1923765at2759"/>
<evidence type="ECO:0000256" key="1">
    <source>
        <dbReference type="ARBA" id="ARBA00022860"/>
    </source>
</evidence>
<accession>A0A7J7PCG9</accession>
<reference evidence="4 5" key="1">
    <citation type="journal article" date="2020" name="IScience">
        <title>Genome Sequencing of the Endangered Kingdonia uniflora (Circaeasteraceae, Ranunculales) Reveals Potential Mechanisms of Evolutionary Specialization.</title>
        <authorList>
            <person name="Sun Y."/>
            <person name="Deng T."/>
            <person name="Zhang A."/>
            <person name="Moore M.J."/>
            <person name="Landis J.B."/>
            <person name="Lin N."/>
            <person name="Zhang H."/>
            <person name="Zhang X."/>
            <person name="Huang J."/>
            <person name="Zhang X."/>
            <person name="Sun H."/>
            <person name="Wang H."/>
        </authorList>
    </citation>
    <scope>NUCLEOTIDE SEQUENCE [LARGE SCALE GENOMIC DNA]</scope>
    <source>
        <strain evidence="4">TB1705</strain>
        <tissue evidence="4">Leaf</tissue>
    </source>
</reference>
<name>A0A7J7PCG9_9MAGN</name>
<organism evidence="4 5">
    <name type="scientific">Kingdonia uniflora</name>
    <dbReference type="NCBI Taxonomy" id="39325"/>
    <lineage>
        <taxon>Eukaryota</taxon>
        <taxon>Viridiplantae</taxon>
        <taxon>Streptophyta</taxon>
        <taxon>Embryophyta</taxon>
        <taxon>Tracheophyta</taxon>
        <taxon>Spermatophyta</taxon>
        <taxon>Magnoliopsida</taxon>
        <taxon>Ranunculales</taxon>
        <taxon>Circaeasteraceae</taxon>
        <taxon>Kingdonia</taxon>
    </lineage>
</organism>
<dbReference type="InterPro" id="IPR000048">
    <property type="entry name" value="IQ_motif_EF-hand-BS"/>
</dbReference>
<dbReference type="AlphaFoldDB" id="A0A7J7PCG9"/>
<dbReference type="Proteomes" id="UP000541444">
    <property type="component" value="Unassembled WGS sequence"/>
</dbReference>
<dbReference type="Pfam" id="PF00612">
    <property type="entry name" value="IQ"/>
    <property type="match status" value="1"/>
</dbReference>
<feature type="region of interest" description="Disordered" evidence="3">
    <location>
        <begin position="1"/>
        <end position="37"/>
    </location>
</feature>
<keyword evidence="5" id="KW-1185">Reference proteome</keyword>